<accession>A0A8H6JNI6</accession>
<proteinExistence type="predicted"/>
<comment type="caution">
    <text evidence="2">The sequence shown here is derived from an EMBL/GenBank/DDBJ whole genome shotgun (WGS) entry which is preliminary data.</text>
</comment>
<evidence type="ECO:0000313" key="2">
    <source>
        <dbReference type="EMBL" id="KAF6816103.1"/>
    </source>
</evidence>
<feature type="region of interest" description="Disordered" evidence="1">
    <location>
        <begin position="1"/>
        <end position="53"/>
    </location>
</feature>
<dbReference type="AlphaFoldDB" id="A0A8H6JNI6"/>
<name>A0A8H6JNI6_9PEZI</name>
<organism evidence="2 3">
    <name type="scientific">Colletotrichum sojae</name>
    <dbReference type="NCBI Taxonomy" id="2175907"/>
    <lineage>
        <taxon>Eukaryota</taxon>
        <taxon>Fungi</taxon>
        <taxon>Dikarya</taxon>
        <taxon>Ascomycota</taxon>
        <taxon>Pezizomycotina</taxon>
        <taxon>Sordariomycetes</taxon>
        <taxon>Hypocreomycetidae</taxon>
        <taxon>Glomerellales</taxon>
        <taxon>Glomerellaceae</taxon>
        <taxon>Colletotrichum</taxon>
        <taxon>Colletotrichum orchidearum species complex</taxon>
    </lineage>
</organism>
<protein>
    <submittedName>
        <fullName evidence="2">Uncharacterized protein</fullName>
    </submittedName>
</protein>
<sequence>MDPEKGEHFEGGGGHEPNGTLDTRAREPARARIHIGRDAHQAISRGSPSSRLANPWCSPRLLDTAVASRGSVDISDNGPLRITTHRKPADVWPTRKGRSVVSRLQTPFVQGPTRQIRRDRDCGLQLLGIANHSSTRTWYNAKGGTRERLDGRSSDIALSLISGPVLPRRVRVGHLAAQGGAAAQRRDGM</sequence>
<evidence type="ECO:0000256" key="1">
    <source>
        <dbReference type="SAM" id="MobiDB-lite"/>
    </source>
</evidence>
<dbReference type="EMBL" id="WIGN01000030">
    <property type="protein sequence ID" value="KAF6816103.1"/>
    <property type="molecule type" value="Genomic_DNA"/>
</dbReference>
<gene>
    <name evidence="2" type="ORF">CSOJ01_03166</name>
</gene>
<feature type="compositionally biased region" description="Basic and acidic residues" evidence="1">
    <location>
        <begin position="23"/>
        <end position="40"/>
    </location>
</feature>
<keyword evidence="3" id="KW-1185">Reference proteome</keyword>
<feature type="compositionally biased region" description="Basic and acidic residues" evidence="1">
    <location>
        <begin position="1"/>
        <end position="10"/>
    </location>
</feature>
<evidence type="ECO:0000313" key="3">
    <source>
        <dbReference type="Proteomes" id="UP000652219"/>
    </source>
</evidence>
<dbReference type="Proteomes" id="UP000652219">
    <property type="component" value="Unassembled WGS sequence"/>
</dbReference>
<reference evidence="2 3" key="1">
    <citation type="journal article" date="2020" name="Phytopathology">
        <title>Genome Sequence Resources of Colletotrichum truncatum, C. plurivorum, C. musicola, and C. sojae: Four Species Pathogenic to Soybean (Glycine max).</title>
        <authorList>
            <person name="Rogerio F."/>
            <person name="Boufleur T.R."/>
            <person name="Ciampi-Guillardi M."/>
            <person name="Sukno S.A."/>
            <person name="Thon M.R."/>
            <person name="Massola Junior N.S."/>
            <person name="Baroncelli R."/>
        </authorList>
    </citation>
    <scope>NUCLEOTIDE SEQUENCE [LARGE SCALE GENOMIC DNA]</scope>
    <source>
        <strain evidence="2 3">LFN0009</strain>
    </source>
</reference>